<evidence type="ECO:0000259" key="5">
    <source>
        <dbReference type="SMART" id="SM00645"/>
    </source>
</evidence>
<dbReference type="SMART" id="SM00645">
    <property type="entry name" value="Pept_C1"/>
    <property type="match status" value="1"/>
</dbReference>
<feature type="region of interest" description="Disordered" evidence="3">
    <location>
        <begin position="205"/>
        <end position="302"/>
    </location>
</feature>
<dbReference type="InterPro" id="IPR038765">
    <property type="entry name" value="Papain-like_cys_pep_sf"/>
</dbReference>
<dbReference type="SUPFAM" id="SSF54001">
    <property type="entry name" value="Cysteine proteinases"/>
    <property type="match status" value="1"/>
</dbReference>
<feature type="chain" id="PRO_5042224920" description="Peptidase C1A papain C-terminal domain-containing protein" evidence="4">
    <location>
        <begin position="29"/>
        <end position="499"/>
    </location>
</feature>
<protein>
    <recommendedName>
        <fullName evidence="5">Peptidase C1A papain C-terminal domain-containing protein</fullName>
    </recommendedName>
</protein>
<dbReference type="InterPro" id="IPR000668">
    <property type="entry name" value="Peptidase_C1A_C"/>
</dbReference>
<dbReference type="InterPro" id="IPR039417">
    <property type="entry name" value="Peptidase_C1A_papain-like"/>
</dbReference>
<dbReference type="Gene3D" id="3.90.70.10">
    <property type="entry name" value="Cysteine proteinases"/>
    <property type="match status" value="1"/>
</dbReference>
<comment type="caution">
    <text evidence="6">The sequence shown here is derived from an EMBL/GenBank/DDBJ whole genome shotgun (WGS) entry which is preliminary data.</text>
</comment>
<dbReference type="InterPro" id="IPR000169">
    <property type="entry name" value="Pept_cys_AS"/>
</dbReference>
<evidence type="ECO:0000256" key="1">
    <source>
        <dbReference type="ARBA" id="ARBA00008455"/>
    </source>
</evidence>
<feature type="region of interest" description="Disordered" evidence="3">
    <location>
        <begin position="140"/>
        <end position="163"/>
    </location>
</feature>
<evidence type="ECO:0000256" key="2">
    <source>
        <dbReference type="ARBA" id="ARBA00023145"/>
    </source>
</evidence>
<sequence>MRPVSMMLNACALVAVSSIAFQSSTASARPMHSGLNYQRYLEERDAIAGELEKWMSKYGDAGEKNGWIPPTESRSAEEVQEDRMQRLHMSKDLVDSLKESNPEAEFSLDSPFSLLTTEEFSDYVKNAYVGGDEARRRLREANGAPQNQRPMEGEKDAGKVHAEEEPSWFSKFFQRNNQGNGRYSYSFNGNWNDWNNYWNNYWNNNNNKNQWNNNRRPDNRQPQPWNPQPAPQPKPQPWNPQPAPRPNPQPAPRPNPQPAPRPNPQPGPVGPVAPDSQPDNGPAPAPGPSMGGDGKDWSNNKCMPAVQNQGSCGSCWAFAAVSAAESANCIKSGNLVKLSEQNVASCSTRNYGCSGGVPVWTFEHIQQQGICTLQDDPYTSGNGRLAGCNNSCNKVKLPLKGTKRLQGEQQLTQAIDQYPVVVAVAAGNNAWKQYKGGVLSSCDTSRLDHAVVAVGYDSQSFKIRNSWGARWGENGYVRIKRTGGNGVCGVAQDITHMVF</sequence>
<feature type="compositionally biased region" description="Basic and acidic residues" evidence="3">
    <location>
        <begin position="151"/>
        <end position="163"/>
    </location>
</feature>
<comment type="similarity">
    <text evidence="1">Belongs to the peptidase C1 family.</text>
</comment>
<dbReference type="InterPro" id="IPR025660">
    <property type="entry name" value="Pept_his_AS"/>
</dbReference>
<dbReference type="AlphaFoldDB" id="A0AAD5M3F1"/>
<reference evidence="6" key="1">
    <citation type="submission" date="2021-12" db="EMBL/GenBank/DDBJ databases">
        <title>Prjna785345.</title>
        <authorList>
            <person name="Rujirawat T."/>
            <person name="Krajaejun T."/>
        </authorList>
    </citation>
    <scope>NUCLEOTIDE SEQUENCE</scope>
    <source>
        <strain evidence="6">Pi057C3</strain>
    </source>
</reference>
<feature type="compositionally biased region" description="Pro residues" evidence="3">
    <location>
        <begin position="224"/>
        <end position="271"/>
    </location>
</feature>
<feature type="signal peptide" evidence="4">
    <location>
        <begin position="1"/>
        <end position="28"/>
    </location>
</feature>
<dbReference type="PRINTS" id="PR00705">
    <property type="entry name" value="PAPAIN"/>
</dbReference>
<dbReference type="InterPro" id="IPR013128">
    <property type="entry name" value="Peptidase_C1A"/>
</dbReference>
<gene>
    <name evidence="6" type="ORF">P43SY_009584</name>
</gene>
<name>A0AAD5M3F1_PYTIN</name>
<dbReference type="PROSITE" id="PS00139">
    <property type="entry name" value="THIOL_PROTEASE_CYS"/>
    <property type="match status" value="1"/>
</dbReference>
<dbReference type="Pfam" id="PF00112">
    <property type="entry name" value="Peptidase_C1"/>
    <property type="match status" value="1"/>
</dbReference>
<keyword evidence="7" id="KW-1185">Reference proteome</keyword>
<evidence type="ECO:0000256" key="3">
    <source>
        <dbReference type="SAM" id="MobiDB-lite"/>
    </source>
</evidence>
<dbReference type="GO" id="GO:0008234">
    <property type="term" value="F:cysteine-type peptidase activity"/>
    <property type="evidence" value="ECO:0007669"/>
    <property type="project" value="InterPro"/>
</dbReference>
<keyword evidence="4" id="KW-0732">Signal</keyword>
<organism evidence="6 7">
    <name type="scientific">Pythium insidiosum</name>
    <name type="common">Pythiosis disease agent</name>
    <dbReference type="NCBI Taxonomy" id="114742"/>
    <lineage>
        <taxon>Eukaryota</taxon>
        <taxon>Sar</taxon>
        <taxon>Stramenopiles</taxon>
        <taxon>Oomycota</taxon>
        <taxon>Peronosporomycetes</taxon>
        <taxon>Pythiales</taxon>
        <taxon>Pythiaceae</taxon>
        <taxon>Pythium</taxon>
    </lineage>
</organism>
<feature type="domain" description="Peptidase C1A papain C-terminal" evidence="5">
    <location>
        <begin position="291"/>
        <end position="498"/>
    </location>
</feature>
<evidence type="ECO:0000313" key="6">
    <source>
        <dbReference type="EMBL" id="KAJ0403043.1"/>
    </source>
</evidence>
<proteinExistence type="inferred from homology"/>
<feature type="compositionally biased region" description="Low complexity" evidence="3">
    <location>
        <begin position="205"/>
        <end position="214"/>
    </location>
</feature>
<dbReference type="PROSITE" id="PS00639">
    <property type="entry name" value="THIOL_PROTEASE_HIS"/>
    <property type="match status" value="1"/>
</dbReference>
<dbReference type="GO" id="GO:0006508">
    <property type="term" value="P:proteolysis"/>
    <property type="evidence" value="ECO:0007669"/>
    <property type="project" value="InterPro"/>
</dbReference>
<dbReference type="Proteomes" id="UP001209570">
    <property type="component" value="Unassembled WGS sequence"/>
</dbReference>
<dbReference type="EMBL" id="JAKCXM010000090">
    <property type="protein sequence ID" value="KAJ0403043.1"/>
    <property type="molecule type" value="Genomic_DNA"/>
</dbReference>
<dbReference type="PANTHER" id="PTHR12411">
    <property type="entry name" value="CYSTEINE PROTEASE FAMILY C1-RELATED"/>
    <property type="match status" value="1"/>
</dbReference>
<accession>A0AAD5M3F1</accession>
<keyword evidence="2" id="KW-0865">Zymogen</keyword>
<evidence type="ECO:0000313" key="7">
    <source>
        <dbReference type="Proteomes" id="UP001209570"/>
    </source>
</evidence>
<dbReference type="CDD" id="cd02248">
    <property type="entry name" value="Peptidase_C1A"/>
    <property type="match status" value="1"/>
</dbReference>
<evidence type="ECO:0000256" key="4">
    <source>
        <dbReference type="SAM" id="SignalP"/>
    </source>
</evidence>